<comment type="caution">
    <text evidence="1">The sequence shown here is derived from an EMBL/GenBank/DDBJ whole genome shotgun (WGS) entry which is preliminary data.</text>
</comment>
<dbReference type="AlphaFoldDB" id="A0A432Z404"/>
<sequence>MHHKNLNMTNKHEKVLFQLVQDEDGYPPDDYESLWALPSGSNYEIDNIPFFVQGISYGDIVEADNVNGELWFRSVVKKSDNSTLRVICFDTSKVMEVRNHLSSLGCSSELSHIEGLFAVDIPENCDYSTIQKYLDQKEQEDILEYEEASIRH</sequence>
<dbReference type="EMBL" id="PIQE01000002">
    <property type="protein sequence ID" value="RUO72638.1"/>
    <property type="molecule type" value="Genomic_DNA"/>
</dbReference>
<dbReference type="Pfam" id="PF14085">
    <property type="entry name" value="DUF4265"/>
    <property type="match status" value="1"/>
</dbReference>
<protein>
    <submittedName>
        <fullName evidence="1">DUF4265 domain-containing protein</fullName>
    </submittedName>
</protein>
<keyword evidence="2" id="KW-1185">Reference proteome</keyword>
<evidence type="ECO:0000313" key="1">
    <source>
        <dbReference type="EMBL" id="RUO72638.1"/>
    </source>
</evidence>
<accession>A0A432Z404</accession>
<proteinExistence type="predicted"/>
<name>A0A432Z404_9GAMM</name>
<dbReference type="Proteomes" id="UP000287022">
    <property type="component" value="Unassembled WGS sequence"/>
</dbReference>
<organism evidence="1 2">
    <name type="scientific">Pseudidiomarina sediminum</name>
    <dbReference type="NCBI Taxonomy" id="431675"/>
    <lineage>
        <taxon>Bacteria</taxon>
        <taxon>Pseudomonadati</taxon>
        <taxon>Pseudomonadota</taxon>
        <taxon>Gammaproteobacteria</taxon>
        <taxon>Alteromonadales</taxon>
        <taxon>Idiomarinaceae</taxon>
        <taxon>Pseudidiomarina</taxon>
    </lineage>
</organism>
<reference evidence="2" key="1">
    <citation type="journal article" date="2018" name="Front. Microbiol.">
        <title>Genome-Based Analysis Reveals the Taxonomy and Diversity of the Family Idiomarinaceae.</title>
        <authorList>
            <person name="Liu Y."/>
            <person name="Lai Q."/>
            <person name="Shao Z."/>
        </authorList>
    </citation>
    <scope>NUCLEOTIDE SEQUENCE [LARGE SCALE GENOMIC DNA]</scope>
    <source>
        <strain evidence="2">c121</strain>
    </source>
</reference>
<dbReference type="InterPro" id="IPR025361">
    <property type="entry name" value="DUF4265"/>
</dbReference>
<gene>
    <name evidence="1" type="ORF">CWI80_08830</name>
</gene>
<dbReference type="STRING" id="1122124.GCA_000423165_02432"/>
<evidence type="ECO:0000313" key="2">
    <source>
        <dbReference type="Proteomes" id="UP000287022"/>
    </source>
</evidence>